<dbReference type="Gene3D" id="3.40.50.2300">
    <property type="match status" value="1"/>
</dbReference>
<protein>
    <recommendedName>
        <fullName evidence="1">Response regulatory domain-containing protein</fullName>
    </recommendedName>
</protein>
<dbReference type="InterPro" id="IPR011006">
    <property type="entry name" value="CheY-like_superfamily"/>
</dbReference>
<dbReference type="AlphaFoldDB" id="A0A0F9VY63"/>
<dbReference type="GO" id="GO:0000160">
    <property type="term" value="P:phosphorelay signal transduction system"/>
    <property type="evidence" value="ECO:0007669"/>
    <property type="project" value="InterPro"/>
</dbReference>
<dbReference type="Pfam" id="PF00072">
    <property type="entry name" value="Response_reg"/>
    <property type="match status" value="1"/>
</dbReference>
<proteinExistence type="predicted"/>
<name>A0A0F9VY63_9ZZZZ</name>
<accession>A0A0F9VY63</accession>
<dbReference type="InterPro" id="IPR001789">
    <property type="entry name" value="Sig_transdc_resp-reg_receiver"/>
</dbReference>
<evidence type="ECO:0000259" key="1">
    <source>
        <dbReference type="PROSITE" id="PS50110"/>
    </source>
</evidence>
<dbReference type="EMBL" id="LAZR01000020">
    <property type="protein sequence ID" value="KKO04988.1"/>
    <property type="molecule type" value="Genomic_DNA"/>
</dbReference>
<gene>
    <name evidence="2" type="ORF">LCGC14_0078070</name>
</gene>
<feature type="domain" description="Response regulatory" evidence="1">
    <location>
        <begin position="13"/>
        <end position="139"/>
    </location>
</feature>
<reference evidence="2" key="1">
    <citation type="journal article" date="2015" name="Nature">
        <title>Complex archaea that bridge the gap between prokaryotes and eukaryotes.</title>
        <authorList>
            <person name="Spang A."/>
            <person name="Saw J.H."/>
            <person name="Jorgensen S.L."/>
            <person name="Zaremba-Niedzwiedzka K."/>
            <person name="Martijn J."/>
            <person name="Lind A.E."/>
            <person name="van Eijk R."/>
            <person name="Schleper C."/>
            <person name="Guy L."/>
            <person name="Ettema T.J."/>
        </authorList>
    </citation>
    <scope>NUCLEOTIDE SEQUENCE</scope>
</reference>
<dbReference type="InterPro" id="IPR052893">
    <property type="entry name" value="TCS_response_regulator"/>
</dbReference>
<dbReference type="SUPFAM" id="SSF52172">
    <property type="entry name" value="CheY-like"/>
    <property type="match status" value="1"/>
</dbReference>
<dbReference type="PROSITE" id="PS50110">
    <property type="entry name" value="RESPONSE_REGULATORY"/>
    <property type="match status" value="1"/>
</dbReference>
<sequence length="139" mass="15791">MNQLDYNMTKDINILLIDDSDVDNFINKAIISKEDNISQITTMTSGQDALEYLTGVVENTETYPDVIFLDIKMPGMNGFEFLDEYQKMSDSLINHCRVYILSSSIDSIDSDKGKEYPVVRKHLTKPLAHHQIGNLLAED</sequence>
<dbReference type="PANTHER" id="PTHR44520:SF2">
    <property type="entry name" value="RESPONSE REGULATOR RCP1"/>
    <property type="match status" value="1"/>
</dbReference>
<comment type="caution">
    <text evidence="2">The sequence shown here is derived from an EMBL/GenBank/DDBJ whole genome shotgun (WGS) entry which is preliminary data.</text>
</comment>
<dbReference type="PANTHER" id="PTHR44520">
    <property type="entry name" value="RESPONSE REGULATOR RCP1-RELATED"/>
    <property type="match status" value="1"/>
</dbReference>
<dbReference type="SMART" id="SM00448">
    <property type="entry name" value="REC"/>
    <property type="match status" value="1"/>
</dbReference>
<evidence type="ECO:0000313" key="2">
    <source>
        <dbReference type="EMBL" id="KKO04988.1"/>
    </source>
</evidence>
<organism evidence="2">
    <name type="scientific">marine sediment metagenome</name>
    <dbReference type="NCBI Taxonomy" id="412755"/>
    <lineage>
        <taxon>unclassified sequences</taxon>
        <taxon>metagenomes</taxon>
        <taxon>ecological metagenomes</taxon>
    </lineage>
</organism>